<proteinExistence type="predicted"/>
<feature type="region of interest" description="Disordered" evidence="1">
    <location>
        <begin position="35"/>
        <end position="60"/>
    </location>
</feature>
<dbReference type="AlphaFoldDB" id="A0A9W6Z2X7"/>
<evidence type="ECO:0000313" key="3">
    <source>
        <dbReference type="Proteomes" id="UP001165063"/>
    </source>
</evidence>
<accession>A0A9W6Z2X7</accession>
<evidence type="ECO:0000313" key="2">
    <source>
        <dbReference type="EMBL" id="GMG40551.1"/>
    </source>
</evidence>
<dbReference type="EMBL" id="BSXU01003905">
    <property type="protein sequence ID" value="GMG40551.1"/>
    <property type="molecule type" value="Genomic_DNA"/>
</dbReference>
<gene>
    <name evidence="2" type="ORF">Amon01_000628400</name>
</gene>
<name>A0A9W6Z2X7_AMBMO</name>
<comment type="caution">
    <text evidence="2">The sequence shown here is derived from an EMBL/GenBank/DDBJ whole genome shotgun (WGS) entry which is preliminary data.</text>
</comment>
<protein>
    <submittedName>
        <fullName evidence="2">Unnamed protein product</fullName>
    </submittedName>
</protein>
<evidence type="ECO:0000256" key="1">
    <source>
        <dbReference type="SAM" id="MobiDB-lite"/>
    </source>
</evidence>
<keyword evidence="3" id="KW-1185">Reference proteome</keyword>
<reference evidence="2" key="1">
    <citation type="submission" date="2023-04" db="EMBL/GenBank/DDBJ databases">
        <title>Ambrosiozyma monospora NBRC 1965.</title>
        <authorList>
            <person name="Ichikawa N."/>
            <person name="Sato H."/>
            <person name="Tonouchi N."/>
        </authorList>
    </citation>
    <scope>NUCLEOTIDE SEQUENCE</scope>
    <source>
        <strain evidence="2">NBRC 1965</strain>
    </source>
</reference>
<organism evidence="2 3">
    <name type="scientific">Ambrosiozyma monospora</name>
    <name type="common">Yeast</name>
    <name type="synonym">Endomycopsis monosporus</name>
    <dbReference type="NCBI Taxonomy" id="43982"/>
    <lineage>
        <taxon>Eukaryota</taxon>
        <taxon>Fungi</taxon>
        <taxon>Dikarya</taxon>
        <taxon>Ascomycota</taxon>
        <taxon>Saccharomycotina</taxon>
        <taxon>Pichiomycetes</taxon>
        <taxon>Pichiales</taxon>
        <taxon>Pichiaceae</taxon>
        <taxon>Ambrosiozyma</taxon>
    </lineage>
</organism>
<sequence>MGYTRVDYQNNKQQTYSPVSFGTTAVPVTRGTASSSSIRSFKSGSSVATSTSPPSTSTSANDSIYSIKLIYQLMEDQKNGKLNIDKTLDIILDPTFCTDIGALKEKMNLAIKENNSDEDQSQFELISVITICKITRQLNRILKSANNNALEQKFDVAVGLYYSVFGLLSYFYQLPQEHMNFGFKKFGCLLCSSRVYLFESLLTILLYSPKFNYSEKSKMKKMFTLMVSFFLMSKASFDALIKFFDSRANFDILAQVFCDTTVGKPGFGLLGLFKVFNLSKVLEQADISSSTWDARMINQIVPSSSDLSVMETVQLLKQLQISLNRITRDPDSTAELLTLIQLYHEGALFRQAIVIFCYHDPSLLESL</sequence>
<dbReference type="Proteomes" id="UP001165063">
    <property type="component" value="Unassembled WGS sequence"/>
</dbReference>